<organism evidence="2 3">
    <name type="scientific">Cronartium quercuum f. sp. fusiforme G11</name>
    <dbReference type="NCBI Taxonomy" id="708437"/>
    <lineage>
        <taxon>Eukaryota</taxon>
        <taxon>Fungi</taxon>
        <taxon>Dikarya</taxon>
        <taxon>Basidiomycota</taxon>
        <taxon>Pucciniomycotina</taxon>
        <taxon>Pucciniomycetes</taxon>
        <taxon>Pucciniales</taxon>
        <taxon>Coleosporiaceae</taxon>
        <taxon>Cronartium</taxon>
    </lineage>
</organism>
<accession>A0A9P6T6H4</accession>
<evidence type="ECO:0000313" key="3">
    <source>
        <dbReference type="Proteomes" id="UP000886653"/>
    </source>
</evidence>
<reference evidence="2" key="1">
    <citation type="submission" date="2013-11" db="EMBL/GenBank/DDBJ databases">
        <title>Genome sequence of the fusiform rust pathogen reveals effectors for host alternation and coevolution with pine.</title>
        <authorList>
            <consortium name="DOE Joint Genome Institute"/>
            <person name="Smith K."/>
            <person name="Pendleton A."/>
            <person name="Kubisiak T."/>
            <person name="Anderson C."/>
            <person name="Salamov A."/>
            <person name="Aerts A."/>
            <person name="Riley R."/>
            <person name="Clum A."/>
            <person name="Lindquist E."/>
            <person name="Ence D."/>
            <person name="Campbell M."/>
            <person name="Kronenberg Z."/>
            <person name="Feau N."/>
            <person name="Dhillon B."/>
            <person name="Hamelin R."/>
            <person name="Burleigh J."/>
            <person name="Smith J."/>
            <person name="Yandell M."/>
            <person name="Nelson C."/>
            <person name="Grigoriev I."/>
            <person name="Davis J."/>
        </authorList>
    </citation>
    <scope>NUCLEOTIDE SEQUENCE</scope>
    <source>
        <strain evidence="2">G11</strain>
    </source>
</reference>
<dbReference type="AlphaFoldDB" id="A0A9P6T6H4"/>
<proteinExistence type="predicted"/>
<dbReference type="EMBL" id="MU167595">
    <property type="protein sequence ID" value="KAG0139418.1"/>
    <property type="molecule type" value="Genomic_DNA"/>
</dbReference>
<protein>
    <submittedName>
        <fullName evidence="2">Uncharacterized protein</fullName>
    </submittedName>
</protein>
<sequence>MLVSCKPFDDPSQPKSKLGPVQILRKKDPTRLTRTPRGQLDRPKTVDCRPSPKGHKDGPYEDARSIGARFCLLTAIQACIEASSGGPAKPKRLLASDRF</sequence>
<evidence type="ECO:0000313" key="2">
    <source>
        <dbReference type="EMBL" id="KAG0139418.1"/>
    </source>
</evidence>
<comment type="caution">
    <text evidence="2">The sequence shown here is derived from an EMBL/GenBank/DDBJ whole genome shotgun (WGS) entry which is preliminary data.</text>
</comment>
<name>A0A9P6T6H4_9BASI</name>
<dbReference type="Proteomes" id="UP000886653">
    <property type="component" value="Unassembled WGS sequence"/>
</dbReference>
<gene>
    <name evidence="2" type="ORF">CROQUDRAFT_101560</name>
</gene>
<feature type="region of interest" description="Disordered" evidence="1">
    <location>
        <begin position="1"/>
        <end position="62"/>
    </location>
</feature>
<evidence type="ECO:0000256" key="1">
    <source>
        <dbReference type="SAM" id="MobiDB-lite"/>
    </source>
</evidence>
<keyword evidence="3" id="KW-1185">Reference proteome</keyword>